<gene>
    <name evidence="1" type="ORF">GA0070558_15120</name>
</gene>
<accession>A0A1C4YJU5</accession>
<dbReference type="Proteomes" id="UP000199375">
    <property type="component" value="Unassembled WGS sequence"/>
</dbReference>
<evidence type="ECO:0000313" key="1">
    <source>
        <dbReference type="EMBL" id="SCF20999.1"/>
    </source>
</evidence>
<proteinExistence type="predicted"/>
<protein>
    <submittedName>
        <fullName evidence="1">Uncharacterized protein</fullName>
    </submittedName>
</protein>
<dbReference type="RefSeq" id="WP_091286529.1">
    <property type="nucleotide sequence ID" value="NZ_FMCW01000051.1"/>
</dbReference>
<dbReference type="AlphaFoldDB" id="A0A1C4YJU5"/>
<name>A0A1C4YJU5_9ACTN</name>
<organism evidence="1 2">
    <name type="scientific">Micromonospora haikouensis</name>
    <dbReference type="NCBI Taxonomy" id="686309"/>
    <lineage>
        <taxon>Bacteria</taxon>
        <taxon>Bacillati</taxon>
        <taxon>Actinomycetota</taxon>
        <taxon>Actinomycetes</taxon>
        <taxon>Micromonosporales</taxon>
        <taxon>Micromonosporaceae</taxon>
        <taxon>Micromonospora</taxon>
    </lineage>
</organism>
<evidence type="ECO:0000313" key="2">
    <source>
        <dbReference type="Proteomes" id="UP000199375"/>
    </source>
</evidence>
<dbReference type="EMBL" id="FMCW01000051">
    <property type="protein sequence ID" value="SCF20999.1"/>
    <property type="molecule type" value="Genomic_DNA"/>
</dbReference>
<reference evidence="1 2" key="1">
    <citation type="submission" date="2016-06" db="EMBL/GenBank/DDBJ databases">
        <authorList>
            <person name="Kjaerup R.B."/>
            <person name="Dalgaard T.S."/>
            <person name="Juul-Madsen H.R."/>
        </authorList>
    </citation>
    <scope>NUCLEOTIDE SEQUENCE [LARGE SCALE GENOMIC DNA]</scope>
    <source>
        <strain evidence="1 2">DSM 45626</strain>
    </source>
</reference>
<sequence>MTADSVLAKARALTAEANKLRAGAEAEENAKRVLTRVNEVNTALDGLEKVLDAVRKLRERGVRVVPTGLGDGRDTFEQLVGTGLPPLRAFATAKSKIEAARQRISTELAQAWSAWTDASLRELPAHRLVMLPPSERRSGQDSLRTLNKLSNVEVPTAGNVLEFAVLQAGLKEELAALPEPLPELQDLLRRLGQRTTLDRLTDADIALLRRHGVADQIEVQRRAV</sequence>